<dbReference type="PANTHER" id="PTHR14614:SF130">
    <property type="entry name" value="PROTEIN-LYSINE N-METHYLTRANSFERASE EEF2KMT"/>
    <property type="match status" value="1"/>
</dbReference>
<accession>A0AAI8Z4S8</accession>
<dbReference type="EMBL" id="CAVMBE010000063">
    <property type="protein sequence ID" value="CAK4032432.1"/>
    <property type="molecule type" value="Genomic_DNA"/>
</dbReference>
<evidence type="ECO:0000313" key="2">
    <source>
        <dbReference type="Proteomes" id="UP001296104"/>
    </source>
</evidence>
<dbReference type="GO" id="GO:0005737">
    <property type="term" value="C:cytoplasm"/>
    <property type="evidence" value="ECO:0007669"/>
    <property type="project" value="TreeGrafter"/>
</dbReference>
<dbReference type="InterPro" id="IPR029063">
    <property type="entry name" value="SAM-dependent_MTases_sf"/>
</dbReference>
<dbReference type="Gene3D" id="3.40.50.150">
    <property type="entry name" value="Vaccinia Virus protein VP39"/>
    <property type="match status" value="1"/>
</dbReference>
<dbReference type="PANTHER" id="PTHR14614">
    <property type="entry name" value="HEPATOCELLULAR CARCINOMA-ASSOCIATED ANTIGEN"/>
    <property type="match status" value="1"/>
</dbReference>
<name>A0AAI8Z4S8_9PEZI</name>
<organism evidence="1 2">
    <name type="scientific">Lecanosticta acicola</name>
    <dbReference type="NCBI Taxonomy" id="111012"/>
    <lineage>
        <taxon>Eukaryota</taxon>
        <taxon>Fungi</taxon>
        <taxon>Dikarya</taxon>
        <taxon>Ascomycota</taxon>
        <taxon>Pezizomycotina</taxon>
        <taxon>Dothideomycetes</taxon>
        <taxon>Dothideomycetidae</taxon>
        <taxon>Mycosphaerellales</taxon>
        <taxon>Mycosphaerellaceae</taxon>
        <taxon>Lecanosticta</taxon>
    </lineage>
</organism>
<keyword evidence="2" id="KW-1185">Reference proteome</keyword>
<dbReference type="SUPFAM" id="SSF53335">
    <property type="entry name" value="S-adenosyl-L-methionine-dependent methyltransferases"/>
    <property type="match status" value="1"/>
</dbReference>
<gene>
    <name evidence="1" type="ORF">LECACI_7A007590</name>
</gene>
<dbReference type="CDD" id="cd02440">
    <property type="entry name" value="AdoMet_MTases"/>
    <property type="match status" value="1"/>
</dbReference>
<reference evidence="1" key="1">
    <citation type="submission" date="2023-11" db="EMBL/GenBank/DDBJ databases">
        <authorList>
            <person name="Alioto T."/>
            <person name="Alioto T."/>
            <person name="Gomez Garrido J."/>
        </authorList>
    </citation>
    <scope>NUCLEOTIDE SEQUENCE</scope>
</reference>
<sequence length="353" mass="39771">MDPQLLLFRRQYLQLFEPDFLAWPPKQLLRDAEVQSWLYSNLFDSEKHTMLPLERYQLRVLKPLLSKIEQANEDPEEDEISDDLMSRLSSLMSAELPAESTAVQQKSYVTFTCLPSPAEGGEEFAKEPTITLLERRHLISGSLTTGFRTWEAALHLGSYFLSAAGQDLIRDNSILELGAGTGFLSILAAKHLHARHVTTTDGDEGVVEALRENLFLNGLDDGQRVNTSILRWGHGLKGTWVEEDCESHPYDLVIGADITYEKTAISALVATLRFLFELRPNVKVLISGAVRNADTFETFRNACFRNEFQVIEQDFKPKPMREQTSLFCATAVPLKIVCIQQGARETANVPEKP</sequence>
<protein>
    <submittedName>
        <fullName evidence="1">-lysine N-methyltransferase EEF2KMT</fullName>
    </submittedName>
</protein>
<dbReference type="GO" id="GO:0008757">
    <property type="term" value="F:S-adenosylmethionine-dependent methyltransferase activity"/>
    <property type="evidence" value="ECO:0007669"/>
    <property type="project" value="UniProtKB-ARBA"/>
</dbReference>
<evidence type="ECO:0000313" key="1">
    <source>
        <dbReference type="EMBL" id="CAK4032432.1"/>
    </source>
</evidence>
<comment type="caution">
    <text evidence="1">The sequence shown here is derived from an EMBL/GenBank/DDBJ whole genome shotgun (WGS) entry which is preliminary data.</text>
</comment>
<dbReference type="Proteomes" id="UP001296104">
    <property type="component" value="Unassembled WGS sequence"/>
</dbReference>
<dbReference type="Pfam" id="PF10294">
    <property type="entry name" value="Methyltransf_16"/>
    <property type="match status" value="1"/>
</dbReference>
<proteinExistence type="predicted"/>
<dbReference type="InterPro" id="IPR019410">
    <property type="entry name" value="Methyltransf_16"/>
</dbReference>
<dbReference type="AlphaFoldDB" id="A0AAI8Z4S8"/>